<dbReference type="CDD" id="cd00082">
    <property type="entry name" value="HisKA"/>
    <property type="match status" value="1"/>
</dbReference>
<dbReference type="GO" id="GO:0016020">
    <property type="term" value="C:membrane"/>
    <property type="evidence" value="ECO:0007669"/>
    <property type="project" value="UniProtKB-SubCell"/>
</dbReference>
<feature type="domain" description="Response regulatory" evidence="17">
    <location>
        <begin position="449"/>
        <end position="565"/>
    </location>
</feature>
<dbReference type="PROSITE" id="PS50109">
    <property type="entry name" value="HIS_KIN"/>
    <property type="match status" value="1"/>
</dbReference>
<evidence type="ECO:0000256" key="14">
    <source>
        <dbReference type="SAM" id="Coils"/>
    </source>
</evidence>
<feature type="region of interest" description="Disordered" evidence="15">
    <location>
        <begin position="317"/>
        <end position="345"/>
    </location>
</feature>
<keyword evidence="5" id="KW-0808">Transferase</keyword>
<dbReference type="Pfam" id="PF07495">
    <property type="entry name" value="Y_Y_Y"/>
    <property type="match status" value="1"/>
</dbReference>
<keyword evidence="12" id="KW-0472">Membrane</keyword>
<keyword evidence="14" id="KW-0175">Coiled coil</keyword>
<evidence type="ECO:0000256" key="8">
    <source>
        <dbReference type="ARBA" id="ARBA00022777"/>
    </source>
</evidence>
<dbReference type="SUPFAM" id="SSF47384">
    <property type="entry name" value="Homodimeric domain of signal transducing histidine kinase"/>
    <property type="match status" value="1"/>
</dbReference>
<evidence type="ECO:0000256" key="1">
    <source>
        <dbReference type="ARBA" id="ARBA00000085"/>
    </source>
</evidence>
<proteinExistence type="predicted"/>
<keyword evidence="9" id="KW-0067">ATP-binding</keyword>
<feature type="coiled-coil region" evidence="14">
    <location>
        <begin position="132"/>
        <end position="166"/>
    </location>
</feature>
<dbReference type="SUPFAM" id="SSF55874">
    <property type="entry name" value="ATPase domain of HSP90 chaperone/DNA topoisomerase II/histidine kinase"/>
    <property type="match status" value="1"/>
</dbReference>
<keyword evidence="8" id="KW-0418">Kinase</keyword>
<dbReference type="InterPro" id="IPR001789">
    <property type="entry name" value="Sig_transdc_resp-reg_receiver"/>
</dbReference>
<dbReference type="Pfam" id="PF02518">
    <property type="entry name" value="HATPase_c"/>
    <property type="match status" value="1"/>
</dbReference>
<keyword evidence="11" id="KW-0902">Two-component regulatory system</keyword>
<gene>
    <name evidence="18" type="ORF">A3F84_10090</name>
</gene>
<dbReference type="PANTHER" id="PTHR45339:SF1">
    <property type="entry name" value="HYBRID SIGNAL TRANSDUCTION HISTIDINE KINASE J"/>
    <property type="match status" value="1"/>
</dbReference>
<dbReference type="CDD" id="cd17546">
    <property type="entry name" value="REC_hyHK_CKI1_RcsC-like"/>
    <property type="match status" value="1"/>
</dbReference>
<feature type="modified residue" description="4-aspartylphosphate" evidence="13">
    <location>
        <position position="498"/>
    </location>
</feature>
<dbReference type="PRINTS" id="PR00344">
    <property type="entry name" value="BCTRLSENSOR"/>
</dbReference>
<protein>
    <recommendedName>
        <fullName evidence="3">histidine kinase</fullName>
        <ecNumber evidence="3">2.7.13.3</ecNumber>
    </recommendedName>
</protein>
<evidence type="ECO:0000256" key="12">
    <source>
        <dbReference type="ARBA" id="ARBA00023136"/>
    </source>
</evidence>
<dbReference type="FunFam" id="1.10.287.130:FF:000004">
    <property type="entry name" value="Ethylene receptor 1"/>
    <property type="match status" value="1"/>
</dbReference>
<dbReference type="GO" id="GO:0005524">
    <property type="term" value="F:ATP binding"/>
    <property type="evidence" value="ECO:0007669"/>
    <property type="project" value="UniProtKB-KW"/>
</dbReference>
<dbReference type="InterPro" id="IPR036097">
    <property type="entry name" value="HisK_dim/P_sf"/>
</dbReference>
<evidence type="ECO:0000259" key="17">
    <source>
        <dbReference type="PROSITE" id="PS50110"/>
    </source>
</evidence>
<dbReference type="Gene3D" id="3.40.50.2300">
    <property type="match status" value="1"/>
</dbReference>
<keyword evidence="10" id="KW-1133">Transmembrane helix</keyword>
<dbReference type="InterPro" id="IPR011123">
    <property type="entry name" value="Y_Y_Y"/>
</dbReference>
<keyword evidence="6" id="KW-0812">Transmembrane</keyword>
<dbReference type="InterPro" id="IPR003661">
    <property type="entry name" value="HisK_dim/P_dom"/>
</dbReference>
<evidence type="ECO:0000256" key="6">
    <source>
        <dbReference type="ARBA" id="ARBA00022692"/>
    </source>
</evidence>
<evidence type="ECO:0000256" key="13">
    <source>
        <dbReference type="PROSITE-ProRule" id="PRU00169"/>
    </source>
</evidence>
<dbReference type="Pfam" id="PF00072">
    <property type="entry name" value="Response_reg"/>
    <property type="match status" value="1"/>
</dbReference>
<dbReference type="Proteomes" id="UP000178606">
    <property type="component" value="Unassembled WGS sequence"/>
</dbReference>
<evidence type="ECO:0000256" key="15">
    <source>
        <dbReference type="SAM" id="MobiDB-lite"/>
    </source>
</evidence>
<dbReference type="InterPro" id="IPR004358">
    <property type="entry name" value="Sig_transdc_His_kin-like_C"/>
</dbReference>
<dbReference type="InterPro" id="IPR036890">
    <property type="entry name" value="HATPase_C_sf"/>
</dbReference>
<dbReference type="EMBL" id="MFKF01000135">
    <property type="protein sequence ID" value="OGG52769.1"/>
    <property type="molecule type" value="Genomic_DNA"/>
</dbReference>
<dbReference type="SMART" id="SM00448">
    <property type="entry name" value="REC"/>
    <property type="match status" value="1"/>
</dbReference>
<dbReference type="AlphaFoldDB" id="A0A1F6CUD2"/>
<reference evidence="18 19" key="1">
    <citation type="journal article" date="2016" name="Nat. Commun.">
        <title>Thousands of microbial genomes shed light on interconnected biogeochemical processes in an aquifer system.</title>
        <authorList>
            <person name="Anantharaman K."/>
            <person name="Brown C.T."/>
            <person name="Hug L.A."/>
            <person name="Sharon I."/>
            <person name="Castelle C.J."/>
            <person name="Probst A.J."/>
            <person name="Thomas B.C."/>
            <person name="Singh A."/>
            <person name="Wilkins M.J."/>
            <person name="Karaoz U."/>
            <person name="Brodie E.L."/>
            <person name="Williams K.H."/>
            <person name="Hubbard S.S."/>
            <person name="Banfield J.F."/>
        </authorList>
    </citation>
    <scope>NUCLEOTIDE SEQUENCE [LARGE SCALE GENOMIC DNA]</scope>
    <source>
        <strain evidence="19">RIFCSPLOWO2_12_FULL_64_10</strain>
    </source>
</reference>
<dbReference type="PROSITE" id="PS50110">
    <property type="entry name" value="RESPONSE_REGULATORY"/>
    <property type="match status" value="1"/>
</dbReference>
<dbReference type="InterPro" id="IPR005467">
    <property type="entry name" value="His_kinase_dom"/>
</dbReference>
<evidence type="ECO:0000313" key="19">
    <source>
        <dbReference type="Proteomes" id="UP000178606"/>
    </source>
</evidence>
<evidence type="ECO:0000256" key="3">
    <source>
        <dbReference type="ARBA" id="ARBA00012438"/>
    </source>
</evidence>
<dbReference type="PANTHER" id="PTHR45339">
    <property type="entry name" value="HYBRID SIGNAL TRANSDUCTION HISTIDINE KINASE J"/>
    <property type="match status" value="1"/>
</dbReference>
<comment type="subcellular location">
    <subcellularLocation>
        <location evidence="2">Membrane</location>
    </subcellularLocation>
</comment>
<keyword evidence="4 13" id="KW-0597">Phosphoprotein</keyword>
<dbReference type="SMART" id="SM00387">
    <property type="entry name" value="HATPase_c"/>
    <property type="match status" value="1"/>
</dbReference>
<evidence type="ECO:0000259" key="16">
    <source>
        <dbReference type="PROSITE" id="PS50109"/>
    </source>
</evidence>
<evidence type="ECO:0000256" key="7">
    <source>
        <dbReference type="ARBA" id="ARBA00022741"/>
    </source>
</evidence>
<evidence type="ECO:0000256" key="5">
    <source>
        <dbReference type="ARBA" id="ARBA00022679"/>
    </source>
</evidence>
<dbReference type="InterPro" id="IPR013783">
    <property type="entry name" value="Ig-like_fold"/>
</dbReference>
<evidence type="ECO:0000256" key="2">
    <source>
        <dbReference type="ARBA" id="ARBA00004370"/>
    </source>
</evidence>
<accession>A0A1F6CUD2</accession>
<evidence type="ECO:0000313" key="18">
    <source>
        <dbReference type="EMBL" id="OGG52769.1"/>
    </source>
</evidence>
<dbReference type="InterPro" id="IPR011006">
    <property type="entry name" value="CheY-like_superfamily"/>
</dbReference>
<comment type="caution">
    <text evidence="18">The sequence shown here is derived from an EMBL/GenBank/DDBJ whole genome shotgun (WGS) entry which is preliminary data.</text>
</comment>
<dbReference type="EC" id="2.7.13.3" evidence="3"/>
<sequence length="652" mass="72200">MFVDAVAADRRYEKVSDLAIPSSVGLTVFEFHGISFKTRSEAMIYRYRLKGYDQDWKTTHNRRVEYQNLPRGSYTFEVHAVDRDLVYSEKPATVTLKVHLPYERIGWMSALGVAVLLIAYQAGRIVVRDRKLREANEALSDANRDLFQVNRELDEARGVAEQANQAKSRFLANMSHEIRTPMNAILGYAQLLQRDGALPSAYRRAVETIYRSGDHLLTLINDVLDISKIEAGRMELHPADFDLQGLLQGLDVMFRLRCEQKRLSWQVARPEAGRLPVHGDQAKLMQVLVNLLGNAVKFTDEGGVTLRVTALSDSTGGTGRWPVLGPVRPGEPPGPPESRAESPSPSEHLYLFEVIDTGPGVSPEAQDAIFEPFAQDEAGIRKGGTGLGLSIARRLLELMGGELALDSEVGAGSRFFFTIPLPSAETDVATVSTERWARVKRLKEGCCVKALVADDIPENREVLSGMLMDIGVEVTLAENGTEAVEKVGITALDIVFLDIRMPQMSGPEAARHIREGLGSDAPRVVAISASALDHERQQVLEAGFDSFIPKPFRAEQVYACLSDLLKVEYEFAEPVVSGEERPLDLEDISLPEDLWQRLRQAAEGSSVTELEQALDEVGMLGEGERRLADHLRGLSQDFKMEEILSILEGIQK</sequence>
<evidence type="ECO:0000256" key="9">
    <source>
        <dbReference type="ARBA" id="ARBA00022840"/>
    </source>
</evidence>
<dbReference type="Gene3D" id="3.30.565.10">
    <property type="entry name" value="Histidine kinase-like ATPase, C-terminal domain"/>
    <property type="match status" value="1"/>
</dbReference>
<dbReference type="Gene3D" id="2.60.40.10">
    <property type="entry name" value="Immunoglobulins"/>
    <property type="match status" value="1"/>
</dbReference>
<dbReference type="Gene3D" id="1.10.287.130">
    <property type="match status" value="1"/>
</dbReference>
<organism evidence="18 19">
    <name type="scientific">Handelsmanbacteria sp. (strain RIFCSPLOWO2_12_FULL_64_10)</name>
    <dbReference type="NCBI Taxonomy" id="1817868"/>
    <lineage>
        <taxon>Bacteria</taxon>
        <taxon>Candidatus Handelsmaniibacteriota</taxon>
    </lineage>
</organism>
<feature type="domain" description="Histidine kinase" evidence="16">
    <location>
        <begin position="173"/>
        <end position="423"/>
    </location>
</feature>
<dbReference type="SMART" id="SM00388">
    <property type="entry name" value="HisKA"/>
    <property type="match status" value="1"/>
</dbReference>
<name>A0A1F6CUD2_HANXR</name>
<dbReference type="SUPFAM" id="SSF52172">
    <property type="entry name" value="CheY-like"/>
    <property type="match status" value="1"/>
</dbReference>
<dbReference type="Pfam" id="PF00512">
    <property type="entry name" value="HisKA"/>
    <property type="match status" value="1"/>
</dbReference>
<comment type="catalytic activity">
    <reaction evidence="1">
        <text>ATP + protein L-histidine = ADP + protein N-phospho-L-histidine.</text>
        <dbReference type="EC" id="2.7.13.3"/>
    </reaction>
</comment>
<evidence type="ECO:0000256" key="11">
    <source>
        <dbReference type="ARBA" id="ARBA00023012"/>
    </source>
</evidence>
<keyword evidence="7" id="KW-0547">Nucleotide-binding</keyword>
<evidence type="ECO:0000256" key="4">
    <source>
        <dbReference type="ARBA" id="ARBA00022553"/>
    </source>
</evidence>
<dbReference type="InterPro" id="IPR003594">
    <property type="entry name" value="HATPase_dom"/>
</dbReference>
<dbReference type="GO" id="GO:0000155">
    <property type="term" value="F:phosphorelay sensor kinase activity"/>
    <property type="evidence" value="ECO:0007669"/>
    <property type="project" value="InterPro"/>
</dbReference>
<dbReference type="CDD" id="cd16922">
    <property type="entry name" value="HATPase_EvgS-ArcB-TorS-like"/>
    <property type="match status" value="1"/>
</dbReference>
<evidence type="ECO:0000256" key="10">
    <source>
        <dbReference type="ARBA" id="ARBA00022989"/>
    </source>
</evidence>